<proteinExistence type="predicted"/>
<dbReference type="EMBL" id="JAERRG010000009">
    <property type="protein sequence ID" value="MBL1115325.1"/>
    <property type="molecule type" value="Genomic_DNA"/>
</dbReference>
<feature type="compositionally biased region" description="Polar residues" evidence="1">
    <location>
        <begin position="16"/>
        <end position="27"/>
    </location>
</feature>
<accession>A0ABS1PSB0</accession>
<gene>
    <name evidence="2" type="ORF">JK364_23430</name>
</gene>
<evidence type="ECO:0000313" key="2">
    <source>
        <dbReference type="EMBL" id="MBL1115325.1"/>
    </source>
</evidence>
<dbReference type="Proteomes" id="UP000621510">
    <property type="component" value="Unassembled WGS sequence"/>
</dbReference>
<evidence type="ECO:0000313" key="3">
    <source>
        <dbReference type="Proteomes" id="UP000621510"/>
    </source>
</evidence>
<protein>
    <submittedName>
        <fullName evidence="2">Uncharacterized protein</fullName>
    </submittedName>
</protein>
<evidence type="ECO:0000256" key="1">
    <source>
        <dbReference type="SAM" id="MobiDB-lite"/>
    </source>
</evidence>
<feature type="region of interest" description="Disordered" evidence="1">
    <location>
        <begin position="1"/>
        <end position="100"/>
    </location>
</feature>
<name>A0ABS1PSB0_9ACTN</name>
<reference evidence="2 3" key="1">
    <citation type="submission" date="2021-01" db="EMBL/GenBank/DDBJ databases">
        <title>WGS of actinomycetes isolated from Thailand.</title>
        <authorList>
            <person name="Thawai C."/>
        </authorList>
    </citation>
    <scope>NUCLEOTIDE SEQUENCE [LARGE SCALE GENOMIC DNA]</scope>
    <source>
        <strain evidence="2 3">CA3R110</strain>
    </source>
</reference>
<feature type="compositionally biased region" description="Low complexity" evidence="1">
    <location>
        <begin position="80"/>
        <end position="100"/>
    </location>
</feature>
<comment type="caution">
    <text evidence="2">The sequence shown here is derived from an EMBL/GenBank/DDBJ whole genome shotgun (WGS) entry which is preliminary data.</text>
</comment>
<sequence length="100" mass="9888">MATDKPNRSPKKGTTKDQSSTSVSQGMPRQGRGTKSLGPEEDIEKPPEGKASVPKQLPAPGADSSGPSGAANTAPKMPDAADTAETAGKAAGAANAGCRA</sequence>
<keyword evidence="3" id="KW-1185">Reference proteome</keyword>
<organism evidence="2 3">
    <name type="scientific">Streptomyces endocoffeicus</name>
    <dbReference type="NCBI Taxonomy" id="2898945"/>
    <lineage>
        <taxon>Bacteria</taxon>
        <taxon>Bacillati</taxon>
        <taxon>Actinomycetota</taxon>
        <taxon>Actinomycetes</taxon>
        <taxon>Kitasatosporales</taxon>
        <taxon>Streptomycetaceae</taxon>
        <taxon>Streptomyces</taxon>
    </lineage>
</organism>
<dbReference type="RefSeq" id="WP_201853117.1">
    <property type="nucleotide sequence ID" value="NZ_JAERRG010000009.1"/>
</dbReference>